<dbReference type="PROSITE" id="PS50887">
    <property type="entry name" value="GGDEF"/>
    <property type="match status" value="1"/>
</dbReference>
<dbReference type="GO" id="GO:0043709">
    <property type="term" value="P:cell adhesion involved in single-species biofilm formation"/>
    <property type="evidence" value="ECO:0007669"/>
    <property type="project" value="TreeGrafter"/>
</dbReference>
<dbReference type="CDD" id="cd01949">
    <property type="entry name" value="GGDEF"/>
    <property type="match status" value="1"/>
</dbReference>
<dbReference type="InterPro" id="IPR050469">
    <property type="entry name" value="Diguanylate_Cyclase"/>
</dbReference>
<feature type="transmembrane region" description="Helical" evidence="1">
    <location>
        <begin position="94"/>
        <end position="123"/>
    </location>
</feature>
<dbReference type="PANTHER" id="PTHR45138:SF9">
    <property type="entry name" value="DIGUANYLATE CYCLASE DGCM-RELATED"/>
    <property type="match status" value="1"/>
</dbReference>
<dbReference type="SUPFAM" id="SSF55073">
    <property type="entry name" value="Nucleotide cyclase"/>
    <property type="match status" value="1"/>
</dbReference>
<dbReference type="SMART" id="SM00267">
    <property type="entry name" value="GGDEF"/>
    <property type="match status" value="1"/>
</dbReference>
<dbReference type="InterPro" id="IPR043128">
    <property type="entry name" value="Rev_trsase/Diguanyl_cyclase"/>
</dbReference>
<feature type="transmembrane region" description="Helical" evidence="1">
    <location>
        <begin position="12"/>
        <end position="33"/>
    </location>
</feature>
<dbReference type="NCBIfam" id="TIGR00254">
    <property type="entry name" value="GGDEF"/>
    <property type="match status" value="1"/>
</dbReference>
<accession>A0A3R9ZWS9</accession>
<gene>
    <name evidence="3" type="ORF">C7P63_00405</name>
</gene>
<dbReference type="GO" id="GO:0005886">
    <property type="term" value="C:plasma membrane"/>
    <property type="evidence" value="ECO:0007669"/>
    <property type="project" value="TreeGrafter"/>
</dbReference>
<dbReference type="Gene3D" id="3.30.70.270">
    <property type="match status" value="1"/>
</dbReference>
<dbReference type="Proteomes" id="UP000277864">
    <property type="component" value="Unassembled WGS sequence"/>
</dbReference>
<feature type="transmembrane region" description="Helical" evidence="1">
    <location>
        <begin position="164"/>
        <end position="185"/>
    </location>
</feature>
<dbReference type="EMBL" id="PXZH01000001">
    <property type="protein sequence ID" value="RST89578.1"/>
    <property type="molecule type" value="Genomic_DNA"/>
</dbReference>
<evidence type="ECO:0000259" key="2">
    <source>
        <dbReference type="PROSITE" id="PS50887"/>
    </source>
</evidence>
<keyword evidence="1" id="KW-0812">Transmembrane</keyword>
<sequence length="401" mass="46273">MLTQMNKWIDLLNSLIINMSVIIGSTLSFYFVYLKKQTTQNRRYFSFNLEHFPHVLGKPKQVLIGVLFGFLSIVLSLNRTILVGPIPQIDMRYIFIYFSVTFGNPLTGLATTLTIILLKSIAFIMGIGFITTTDYINHMLLTVLLFVVSIYIQKINGSVWKRHFSFLISFLTIKFFSILFVFPILLTSPYYWRFVEYAILFSSVFLITTYIVCTSISVSKSFNVYRLSATFDTDTQLYNKESFHLFLEYLENFQLTTHTSELAISLIDIDNFKQINDHYGHINGDKALKHLSDLLKKHLTANKDFAFRVGGDEFAIMFTHCSHQETREKVAAILDELRTVPVLLDSHPYFLHISMGVNYLTFPESPEKTIPFDKAVLATDRLLYQAKNQGKNQVVNGYNDY</sequence>
<evidence type="ECO:0000256" key="1">
    <source>
        <dbReference type="SAM" id="Phobius"/>
    </source>
</evidence>
<comment type="caution">
    <text evidence="3">The sequence shown here is derived from an EMBL/GenBank/DDBJ whole genome shotgun (WGS) entry which is preliminary data.</text>
</comment>
<keyword evidence="1" id="KW-1133">Transmembrane helix</keyword>
<dbReference type="InterPro" id="IPR029787">
    <property type="entry name" value="Nucleotide_cyclase"/>
</dbReference>
<dbReference type="PANTHER" id="PTHR45138">
    <property type="entry name" value="REGULATORY COMPONENTS OF SENSORY TRANSDUCTION SYSTEM"/>
    <property type="match status" value="1"/>
</dbReference>
<proteinExistence type="predicted"/>
<dbReference type="Pfam" id="PF00990">
    <property type="entry name" value="GGDEF"/>
    <property type="match status" value="1"/>
</dbReference>
<evidence type="ECO:0000313" key="4">
    <source>
        <dbReference type="Proteomes" id="UP000277864"/>
    </source>
</evidence>
<dbReference type="RefSeq" id="WP_125942187.1">
    <property type="nucleotide sequence ID" value="NZ_PXZH01000001.1"/>
</dbReference>
<dbReference type="AlphaFoldDB" id="A0A3R9ZWS9"/>
<feature type="transmembrane region" description="Helical" evidence="1">
    <location>
        <begin position="197"/>
        <end position="218"/>
    </location>
</feature>
<evidence type="ECO:0000313" key="3">
    <source>
        <dbReference type="EMBL" id="RST89578.1"/>
    </source>
</evidence>
<dbReference type="InterPro" id="IPR000160">
    <property type="entry name" value="GGDEF_dom"/>
</dbReference>
<organism evidence="3 4">
    <name type="scientific">Vagococcus humatus</name>
    <dbReference type="NCBI Taxonomy" id="1889241"/>
    <lineage>
        <taxon>Bacteria</taxon>
        <taxon>Bacillati</taxon>
        <taxon>Bacillota</taxon>
        <taxon>Bacilli</taxon>
        <taxon>Lactobacillales</taxon>
        <taxon>Enterococcaceae</taxon>
        <taxon>Vagococcus</taxon>
    </lineage>
</organism>
<name>A0A3R9ZWS9_9ENTE</name>
<keyword evidence="1" id="KW-0472">Membrane</keyword>
<protein>
    <recommendedName>
        <fullName evidence="2">GGDEF domain-containing protein</fullName>
    </recommendedName>
</protein>
<keyword evidence="4" id="KW-1185">Reference proteome</keyword>
<dbReference type="GO" id="GO:1902201">
    <property type="term" value="P:negative regulation of bacterial-type flagellum-dependent cell motility"/>
    <property type="evidence" value="ECO:0007669"/>
    <property type="project" value="TreeGrafter"/>
</dbReference>
<feature type="domain" description="GGDEF" evidence="2">
    <location>
        <begin position="260"/>
        <end position="399"/>
    </location>
</feature>
<dbReference type="OrthoDB" id="9759607at2"/>
<feature type="transmembrane region" description="Helical" evidence="1">
    <location>
        <begin position="62"/>
        <end position="82"/>
    </location>
</feature>
<reference evidence="3 4" key="1">
    <citation type="submission" date="2018-03" db="EMBL/GenBank/DDBJ databases">
        <authorList>
            <person name="Gulvik C.A."/>
        </authorList>
    </citation>
    <scope>NUCLEOTIDE SEQUENCE [LARGE SCALE GENOMIC DNA]</scope>
    <source>
        <strain evidence="3 4">JCM 31581</strain>
    </source>
</reference>
<dbReference type="GO" id="GO:0052621">
    <property type="term" value="F:diguanylate cyclase activity"/>
    <property type="evidence" value="ECO:0007669"/>
    <property type="project" value="TreeGrafter"/>
</dbReference>
<feature type="transmembrane region" description="Helical" evidence="1">
    <location>
        <begin position="135"/>
        <end position="152"/>
    </location>
</feature>